<reference evidence="2 3" key="1">
    <citation type="journal article" date="2015" name="Nature">
        <title>rRNA introns, odd ribosomes, and small enigmatic genomes across a large radiation of phyla.</title>
        <authorList>
            <person name="Brown C.T."/>
            <person name="Hug L.A."/>
            <person name="Thomas B.C."/>
            <person name="Sharon I."/>
            <person name="Castelle C.J."/>
            <person name="Singh A."/>
            <person name="Wilkins M.J."/>
            <person name="Williams K.H."/>
            <person name="Banfield J.F."/>
        </authorList>
    </citation>
    <scope>NUCLEOTIDE SEQUENCE [LARGE SCALE GENOMIC DNA]</scope>
</reference>
<dbReference type="EMBL" id="LCBN01000005">
    <property type="protein sequence ID" value="KKS14213.1"/>
    <property type="molecule type" value="Genomic_DNA"/>
</dbReference>
<feature type="transmembrane region" description="Helical" evidence="1">
    <location>
        <begin position="69"/>
        <end position="87"/>
    </location>
</feature>
<evidence type="ECO:0000256" key="1">
    <source>
        <dbReference type="SAM" id="Phobius"/>
    </source>
</evidence>
<protein>
    <submittedName>
        <fullName evidence="2">Uncharacterized protein</fullName>
    </submittedName>
</protein>
<comment type="caution">
    <text evidence="2">The sequence shown here is derived from an EMBL/GenBank/DDBJ whole genome shotgun (WGS) entry which is preliminary data.</text>
</comment>
<accession>A0A0G0ZMM7</accession>
<proteinExistence type="predicted"/>
<dbReference type="Proteomes" id="UP000034753">
    <property type="component" value="Unassembled WGS sequence"/>
</dbReference>
<keyword evidence="1" id="KW-0472">Membrane</keyword>
<keyword evidence="1" id="KW-0812">Transmembrane</keyword>
<feature type="transmembrane region" description="Helical" evidence="1">
    <location>
        <begin position="136"/>
        <end position="158"/>
    </location>
</feature>
<evidence type="ECO:0000313" key="3">
    <source>
        <dbReference type="Proteomes" id="UP000034753"/>
    </source>
</evidence>
<gene>
    <name evidence="2" type="ORF">UU67_C0005G0018</name>
</gene>
<keyword evidence="1" id="KW-1133">Transmembrane helix</keyword>
<feature type="transmembrane region" description="Helical" evidence="1">
    <location>
        <begin position="94"/>
        <end position="116"/>
    </location>
</feature>
<sequence length="172" mass="19501">MQKLIPLIIFGIAFAFVEAAVVVYIRSLPSGGLNFLDGDYQTIINLRAIAFIIPREVSFDIARLRSVEVIMEFFTILMLGSVAYMAGQNLKQKLGAFLIAFSIWDLFYYFFLKILIDFPKTIWDIDLYFLIPVPWIGPVITPLFISICLLIIGLVLFLKSSTLGVEHNKSLL</sequence>
<evidence type="ECO:0000313" key="2">
    <source>
        <dbReference type="EMBL" id="KKS14213.1"/>
    </source>
</evidence>
<organism evidence="2 3">
    <name type="scientific">Candidatus Daviesbacteria bacterium GW2011_GWB1_41_5</name>
    <dbReference type="NCBI Taxonomy" id="1618429"/>
    <lineage>
        <taxon>Bacteria</taxon>
        <taxon>Candidatus Daviesiibacteriota</taxon>
    </lineage>
</organism>
<name>A0A0G0ZMM7_9BACT</name>
<dbReference type="AlphaFoldDB" id="A0A0G0ZMM7"/>